<proteinExistence type="predicted"/>
<protein>
    <recommendedName>
        <fullName evidence="2">DNA polymerase III subunit delta'</fullName>
        <ecNumber evidence="1">2.7.7.7</ecNumber>
    </recommendedName>
</protein>
<evidence type="ECO:0000256" key="3">
    <source>
        <dbReference type="ARBA" id="ARBA00022679"/>
    </source>
</evidence>
<dbReference type="GO" id="GO:0009360">
    <property type="term" value="C:DNA polymerase III complex"/>
    <property type="evidence" value="ECO:0007669"/>
    <property type="project" value="InterPro"/>
</dbReference>
<dbReference type="PANTHER" id="PTHR11669">
    <property type="entry name" value="REPLICATION FACTOR C / DNA POLYMERASE III GAMMA-TAU SUBUNIT"/>
    <property type="match status" value="1"/>
</dbReference>
<evidence type="ECO:0000313" key="10">
    <source>
        <dbReference type="Proteomes" id="UP000243547"/>
    </source>
</evidence>
<evidence type="ECO:0000256" key="4">
    <source>
        <dbReference type="ARBA" id="ARBA00022695"/>
    </source>
</evidence>
<dbReference type="GO" id="GO:0003887">
    <property type="term" value="F:DNA-directed DNA polymerase activity"/>
    <property type="evidence" value="ECO:0007669"/>
    <property type="project" value="UniProtKB-KW"/>
</dbReference>
<dbReference type="GO" id="GO:0006261">
    <property type="term" value="P:DNA-templated DNA replication"/>
    <property type="evidence" value="ECO:0007669"/>
    <property type="project" value="TreeGrafter"/>
</dbReference>
<name>A0A1M6PLX1_9FIRM</name>
<dbReference type="PANTHER" id="PTHR11669:SF8">
    <property type="entry name" value="DNA POLYMERASE III SUBUNIT DELTA"/>
    <property type="match status" value="1"/>
</dbReference>
<evidence type="ECO:0000256" key="7">
    <source>
        <dbReference type="ARBA" id="ARBA00049244"/>
    </source>
</evidence>
<keyword evidence="5" id="KW-0235">DNA replication</keyword>
<evidence type="ECO:0000256" key="5">
    <source>
        <dbReference type="ARBA" id="ARBA00022705"/>
    </source>
</evidence>
<dbReference type="GO" id="GO:0003677">
    <property type="term" value="F:DNA binding"/>
    <property type="evidence" value="ECO:0007669"/>
    <property type="project" value="InterPro"/>
</dbReference>
<keyword evidence="3" id="KW-0808">Transferase</keyword>
<dbReference type="AlphaFoldDB" id="A0A1M6PLX1"/>
<dbReference type="InterPro" id="IPR050238">
    <property type="entry name" value="DNA_Rep/Repair_Clamp_Loader"/>
</dbReference>
<dbReference type="Proteomes" id="UP000243547">
    <property type="component" value="Unassembled WGS sequence"/>
</dbReference>
<dbReference type="Pfam" id="PF09115">
    <property type="entry name" value="DNApol3-delta_C"/>
    <property type="match status" value="1"/>
</dbReference>
<dbReference type="InterPro" id="IPR015199">
    <property type="entry name" value="DNA_pol_III_delta_C"/>
</dbReference>
<evidence type="ECO:0000259" key="8">
    <source>
        <dbReference type="Pfam" id="PF09115"/>
    </source>
</evidence>
<keyword evidence="4" id="KW-0548">Nucleotidyltransferase</keyword>
<dbReference type="Pfam" id="PF13177">
    <property type="entry name" value="DNA_pol3_delta2"/>
    <property type="match status" value="1"/>
</dbReference>
<dbReference type="InterPro" id="IPR027417">
    <property type="entry name" value="P-loop_NTPase"/>
</dbReference>
<evidence type="ECO:0000256" key="6">
    <source>
        <dbReference type="ARBA" id="ARBA00022932"/>
    </source>
</evidence>
<dbReference type="Gene3D" id="3.40.50.300">
    <property type="entry name" value="P-loop containing nucleotide triphosphate hydrolases"/>
    <property type="match status" value="1"/>
</dbReference>
<comment type="catalytic activity">
    <reaction evidence="7">
        <text>DNA(n) + a 2'-deoxyribonucleoside 5'-triphosphate = DNA(n+1) + diphosphate</text>
        <dbReference type="Rhea" id="RHEA:22508"/>
        <dbReference type="Rhea" id="RHEA-COMP:17339"/>
        <dbReference type="Rhea" id="RHEA-COMP:17340"/>
        <dbReference type="ChEBI" id="CHEBI:33019"/>
        <dbReference type="ChEBI" id="CHEBI:61560"/>
        <dbReference type="ChEBI" id="CHEBI:173112"/>
        <dbReference type="EC" id="2.7.7.7"/>
    </reaction>
</comment>
<keyword evidence="10" id="KW-1185">Reference proteome</keyword>
<evidence type="ECO:0000313" key="9">
    <source>
        <dbReference type="EMBL" id="SHK08847.1"/>
    </source>
</evidence>
<evidence type="ECO:0000256" key="1">
    <source>
        <dbReference type="ARBA" id="ARBA00012417"/>
    </source>
</evidence>
<sequence length="315" mass="36561">MMELIGQENNIKYFENAIKNQMLHHCYLIHGTKGTGKKTFTKEIAKYILCGNWNCHCRTCTNIEKEVHPDVNFFYSEDAIVKLETVDQFKRAAIYSPLEGERKIVVLEGVDRLNTQGANKLLTLIEEPPLYLTIFLLCENITNVIRTIRSRAIPIKINSLTTNDLKEFLCRQKELDPLKAEIIAVFSEGSMGKALEYLETDFWTIRENVYNLFLETSEKGLDYVKLNKTLANIEPALVLDLIEFLLRDLLYLKVGQNKDILVNKDYYDKINLLRTSNLTKIEEILNKVKIIRNTLKNNINPMLNFEVIYNSLQEE</sequence>
<dbReference type="EMBL" id="FRAI01000015">
    <property type="protein sequence ID" value="SHK08847.1"/>
    <property type="molecule type" value="Genomic_DNA"/>
</dbReference>
<gene>
    <name evidence="9" type="ORF">SAMN02745227_01487</name>
</gene>
<accession>A0A1M6PLX1</accession>
<reference evidence="10" key="1">
    <citation type="submission" date="2016-11" db="EMBL/GenBank/DDBJ databases">
        <authorList>
            <person name="Varghese N."/>
            <person name="Submissions S."/>
        </authorList>
    </citation>
    <scope>NUCLEOTIDE SEQUENCE [LARGE SCALE GENOMIC DNA]</scope>
    <source>
        <strain evidence="10">DSM 14826</strain>
    </source>
</reference>
<dbReference type="SUPFAM" id="SSF52540">
    <property type="entry name" value="P-loop containing nucleoside triphosphate hydrolases"/>
    <property type="match status" value="1"/>
</dbReference>
<feature type="domain" description="DNA polymerase III delta subunit C-terminal" evidence="8">
    <location>
        <begin position="201"/>
        <end position="306"/>
    </location>
</feature>
<organism evidence="9 10">
    <name type="scientific">Anaerobranca californiensis DSM 14826</name>
    <dbReference type="NCBI Taxonomy" id="1120989"/>
    <lineage>
        <taxon>Bacteria</taxon>
        <taxon>Bacillati</taxon>
        <taxon>Bacillota</taxon>
        <taxon>Clostridia</taxon>
        <taxon>Eubacteriales</taxon>
        <taxon>Proteinivoracaceae</taxon>
        <taxon>Anaerobranca</taxon>
    </lineage>
</organism>
<dbReference type="STRING" id="1120989.SAMN02745227_01487"/>
<keyword evidence="6" id="KW-0239">DNA-directed DNA polymerase</keyword>
<dbReference type="EC" id="2.7.7.7" evidence="1"/>
<evidence type="ECO:0000256" key="2">
    <source>
        <dbReference type="ARBA" id="ARBA00014363"/>
    </source>
</evidence>